<feature type="transmembrane region" description="Helical" evidence="1">
    <location>
        <begin position="63"/>
        <end position="81"/>
    </location>
</feature>
<keyword evidence="1" id="KW-0472">Membrane</keyword>
<evidence type="ECO:0000313" key="3">
    <source>
        <dbReference type="Proteomes" id="UP000077428"/>
    </source>
</evidence>
<dbReference type="Proteomes" id="UP000077428">
    <property type="component" value="Unassembled WGS sequence"/>
</dbReference>
<proteinExistence type="predicted"/>
<dbReference type="EMBL" id="LWMU01000070">
    <property type="protein sequence ID" value="KZX12388.1"/>
    <property type="molecule type" value="Genomic_DNA"/>
</dbReference>
<dbReference type="RefSeq" id="WP_042694122.1">
    <property type="nucleotide sequence ID" value="NZ_CABMAB010000034.1"/>
</dbReference>
<evidence type="ECO:0000313" key="2">
    <source>
        <dbReference type="EMBL" id="KZX12388.1"/>
    </source>
</evidence>
<organism evidence="2 3">
    <name type="scientific">Methanobrevibacter oralis</name>
    <dbReference type="NCBI Taxonomy" id="66851"/>
    <lineage>
        <taxon>Archaea</taxon>
        <taxon>Methanobacteriati</taxon>
        <taxon>Methanobacteriota</taxon>
        <taxon>Methanomada group</taxon>
        <taxon>Methanobacteria</taxon>
        <taxon>Methanobacteriales</taxon>
        <taxon>Methanobacteriaceae</taxon>
        <taxon>Methanobrevibacter</taxon>
    </lineage>
</organism>
<protein>
    <submittedName>
        <fullName evidence="2">Uncharacterized protein</fullName>
    </submittedName>
</protein>
<keyword evidence="1" id="KW-0812">Transmembrane</keyword>
<gene>
    <name evidence="2" type="ORF">MBORA_11420</name>
</gene>
<evidence type="ECO:0000256" key="1">
    <source>
        <dbReference type="SAM" id="Phobius"/>
    </source>
</evidence>
<comment type="caution">
    <text evidence="2">The sequence shown here is derived from an EMBL/GenBank/DDBJ whole genome shotgun (WGS) entry which is preliminary data.</text>
</comment>
<dbReference type="OrthoDB" id="77949at2157"/>
<keyword evidence="3" id="KW-1185">Reference proteome</keyword>
<name>A0A166ARN4_METOA</name>
<accession>A0A166ARN4</accession>
<reference evidence="3" key="1">
    <citation type="journal article" date="2016" name="Genome Announc.">
        <title>Draft Genome Sequences of Methanobrevibacter curvatus DSM11111, Methanobrevibacter cuticularis DSM11139, Methanobrevibacter filiformis DSM11501, and Methanobrevibacter oralis DSM7256.</title>
        <authorList>
            <person name="Poehlein A."/>
            <person name="Seedorf H."/>
        </authorList>
    </citation>
    <scope>NUCLEOTIDE SEQUENCE [LARGE SCALE GENOMIC DNA]</scope>
    <source>
        <strain evidence="3">DSM 7256 / JCM 30027 / ZR</strain>
    </source>
</reference>
<dbReference type="PATRIC" id="fig|66851.6.peg.1244"/>
<dbReference type="AlphaFoldDB" id="A0A166ARN4"/>
<dbReference type="Pfam" id="PF18933">
    <property type="entry name" value="PsbP_2"/>
    <property type="match status" value="1"/>
</dbReference>
<sequence>MKKCPECGNPSYDGAPVCGNCGYKFPKPKHTVTKEENIFKEEPKFQIDSSNETTVDIIKENKLVIGAIVVITLIVIIGIFATGNTNEGNSTLVTSELSTITESDFSFDYPSNWEKVNGSDEDHPNAMFFKNENNTSIEFYNVTNDASSLKEITQNRISYAQKNGAYIDTVETITLDGRNVSNIILENADGNYTRFISMFSDGMLYVFKINGDSPNSIKSSDIESMINSADIK</sequence>
<dbReference type="STRING" id="66851.MBORA_11420"/>
<keyword evidence="1" id="KW-1133">Transmembrane helix</keyword>